<organism evidence="2 3">
    <name type="scientific">Sphaeroforma arctica JP610</name>
    <dbReference type="NCBI Taxonomy" id="667725"/>
    <lineage>
        <taxon>Eukaryota</taxon>
        <taxon>Ichthyosporea</taxon>
        <taxon>Ichthyophonida</taxon>
        <taxon>Sphaeroforma</taxon>
    </lineage>
</organism>
<protein>
    <submittedName>
        <fullName evidence="2">Uncharacterized protein</fullName>
    </submittedName>
</protein>
<proteinExistence type="predicted"/>
<dbReference type="EMBL" id="KQ242001">
    <property type="protein sequence ID" value="KNC81748.1"/>
    <property type="molecule type" value="Genomic_DNA"/>
</dbReference>
<keyword evidence="3" id="KW-1185">Reference proteome</keyword>
<dbReference type="Proteomes" id="UP000054560">
    <property type="component" value="Unassembled WGS sequence"/>
</dbReference>
<sequence>MKGTFIYYEGKRICNYDIDCAKEGKGYTVTRAYRGESFMCLKMLKSSLEKVEGETSATTGKYGIDTPDSGTELGGRQVAAGQKRHSRLINSVLRNVQQMKVSHAIDTENAVYALLSRTTSQSDNEIGKIKADHPTVETNL</sequence>
<evidence type="ECO:0000313" key="3">
    <source>
        <dbReference type="Proteomes" id="UP000054560"/>
    </source>
</evidence>
<accession>A0A0L0G0L2</accession>
<dbReference type="GeneID" id="25906454"/>
<evidence type="ECO:0000256" key="1">
    <source>
        <dbReference type="SAM" id="MobiDB-lite"/>
    </source>
</evidence>
<gene>
    <name evidence="2" type="ORF">SARC_05950</name>
</gene>
<name>A0A0L0G0L2_9EUKA</name>
<dbReference type="AlphaFoldDB" id="A0A0L0G0L2"/>
<reference evidence="2 3" key="1">
    <citation type="submission" date="2011-02" db="EMBL/GenBank/DDBJ databases">
        <title>The Genome Sequence of Sphaeroforma arctica JP610.</title>
        <authorList>
            <consortium name="The Broad Institute Genome Sequencing Platform"/>
            <person name="Russ C."/>
            <person name="Cuomo C."/>
            <person name="Young S.K."/>
            <person name="Zeng Q."/>
            <person name="Gargeya S."/>
            <person name="Alvarado L."/>
            <person name="Berlin A."/>
            <person name="Chapman S.B."/>
            <person name="Chen Z."/>
            <person name="Freedman E."/>
            <person name="Gellesch M."/>
            <person name="Goldberg J."/>
            <person name="Griggs A."/>
            <person name="Gujja S."/>
            <person name="Heilman E."/>
            <person name="Heiman D."/>
            <person name="Howarth C."/>
            <person name="Mehta T."/>
            <person name="Neiman D."/>
            <person name="Pearson M."/>
            <person name="Roberts A."/>
            <person name="Saif S."/>
            <person name="Shea T."/>
            <person name="Shenoy N."/>
            <person name="Sisk P."/>
            <person name="Stolte C."/>
            <person name="Sykes S."/>
            <person name="White J."/>
            <person name="Yandava C."/>
            <person name="Burger G."/>
            <person name="Gray M.W."/>
            <person name="Holland P.W.H."/>
            <person name="King N."/>
            <person name="Lang F.B.F."/>
            <person name="Roger A.J."/>
            <person name="Ruiz-Trillo I."/>
            <person name="Haas B."/>
            <person name="Nusbaum C."/>
            <person name="Birren B."/>
        </authorList>
    </citation>
    <scope>NUCLEOTIDE SEQUENCE [LARGE SCALE GENOMIC DNA]</scope>
    <source>
        <strain evidence="2 3">JP610</strain>
    </source>
</reference>
<dbReference type="RefSeq" id="XP_014155650.1">
    <property type="nucleotide sequence ID" value="XM_014300175.1"/>
</dbReference>
<feature type="region of interest" description="Disordered" evidence="1">
    <location>
        <begin position="53"/>
        <end position="74"/>
    </location>
</feature>
<evidence type="ECO:0000313" key="2">
    <source>
        <dbReference type="EMBL" id="KNC81748.1"/>
    </source>
</evidence>